<protein>
    <submittedName>
        <fullName evidence="1">Uncharacterized protein</fullName>
    </submittedName>
</protein>
<proteinExistence type="predicted"/>
<sequence>MENEGKHLVKEPDIEYRRYTYADYLTWEMEETVELIKGKYQSSKLFVSGDTVGSSCIEGFRLNLEDIFEGKLSIFKPST</sequence>
<dbReference type="AlphaFoldDB" id="A0A1H5VNG5"/>
<accession>A0A1H5VNG5</accession>
<name>A0A1H5VNG5_9BACT</name>
<keyword evidence="2" id="KW-1185">Reference proteome</keyword>
<evidence type="ECO:0000313" key="2">
    <source>
        <dbReference type="Proteomes" id="UP000236736"/>
    </source>
</evidence>
<organism evidence="1 2">
    <name type="scientific">Algoriphagus boritolerans DSM 17298 = JCM 18970</name>
    <dbReference type="NCBI Taxonomy" id="1120964"/>
    <lineage>
        <taxon>Bacteria</taxon>
        <taxon>Pseudomonadati</taxon>
        <taxon>Bacteroidota</taxon>
        <taxon>Cytophagia</taxon>
        <taxon>Cytophagales</taxon>
        <taxon>Cyclobacteriaceae</taxon>
        <taxon>Algoriphagus</taxon>
    </lineage>
</organism>
<gene>
    <name evidence="1" type="ORF">SAMN03080598_01765</name>
</gene>
<dbReference type="EMBL" id="FNVR01000007">
    <property type="protein sequence ID" value="SEF88733.1"/>
    <property type="molecule type" value="Genomic_DNA"/>
</dbReference>
<reference evidence="2" key="1">
    <citation type="submission" date="2016-10" db="EMBL/GenBank/DDBJ databases">
        <authorList>
            <person name="Varghese N."/>
            <person name="Submissions S."/>
        </authorList>
    </citation>
    <scope>NUCLEOTIDE SEQUENCE [LARGE SCALE GENOMIC DNA]</scope>
    <source>
        <strain evidence="2">DSM 17298</strain>
    </source>
</reference>
<dbReference type="Proteomes" id="UP000236736">
    <property type="component" value="Unassembled WGS sequence"/>
</dbReference>
<evidence type="ECO:0000313" key="1">
    <source>
        <dbReference type="EMBL" id="SEF88733.1"/>
    </source>
</evidence>